<dbReference type="PANTHER" id="PTHR30026:SF20">
    <property type="entry name" value="OUTER MEMBRANE PROTEIN TOLC"/>
    <property type="match status" value="1"/>
</dbReference>
<dbReference type="KEGG" id="slom:PXH66_13075"/>
<name>A0AAE9ZVL3_9BACT</name>
<dbReference type="GO" id="GO:0015562">
    <property type="term" value="F:efflux transmembrane transporter activity"/>
    <property type="evidence" value="ECO:0007669"/>
    <property type="project" value="InterPro"/>
</dbReference>
<keyword evidence="6" id="KW-0472">Membrane</keyword>
<keyword evidence="9" id="KW-1185">Reference proteome</keyword>
<accession>A0AAE9ZVL3</accession>
<dbReference type="Gene3D" id="1.20.1600.10">
    <property type="entry name" value="Outer membrane efflux proteins (OEP)"/>
    <property type="match status" value="1"/>
</dbReference>
<comment type="subcellular location">
    <subcellularLocation>
        <location evidence="1">Cell outer membrane</location>
    </subcellularLocation>
</comment>
<evidence type="ECO:0000256" key="5">
    <source>
        <dbReference type="ARBA" id="ARBA00022692"/>
    </source>
</evidence>
<dbReference type="Pfam" id="PF02321">
    <property type="entry name" value="OEP"/>
    <property type="match status" value="2"/>
</dbReference>
<keyword evidence="7" id="KW-0998">Cell outer membrane</keyword>
<comment type="similarity">
    <text evidence="2">Belongs to the outer membrane factor (OMF) (TC 1.B.17) family.</text>
</comment>
<dbReference type="InterPro" id="IPR003423">
    <property type="entry name" value="OMP_efflux"/>
</dbReference>
<evidence type="ECO:0000313" key="8">
    <source>
        <dbReference type="EMBL" id="WED63263.1"/>
    </source>
</evidence>
<evidence type="ECO:0000256" key="6">
    <source>
        <dbReference type="ARBA" id="ARBA00023136"/>
    </source>
</evidence>
<evidence type="ECO:0000256" key="7">
    <source>
        <dbReference type="ARBA" id="ARBA00023237"/>
    </source>
</evidence>
<keyword evidence="4" id="KW-1134">Transmembrane beta strand</keyword>
<evidence type="ECO:0000256" key="2">
    <source>
        <dbReference type="ARBA" id="ARBA00007613"/>
    </source>
</evidence>
<dbReference type="AlphaFoldDB" id="A0AAE9ZVL3"/>
<protein>
    <submittedName>
        <fullName evidence="8">TolC family protein</fullName>
    </submittedName>
</protein>
<reference evidence="8" key="1">
    <citation type="submission" date="2023-03" db="EMBL/GenBank/DDBJ databases">
        <title>Lomoglobus Profundus gen. nov., sp. nov., a novel member of the phylum Verrucomicrobia, isolated from deep-marine sediment of South China Sea.</title>
        <authorList>
            <person name="Ahmad T."/>
            <person name="Ishaq S.E."/>
            <person name="Wang F."/>
        </authorList>
    </citation>
    <scope>NUCLEOTIDE SEQUENCE</scope>
    <source>
        <strain evidence="8">LMO-M01</strain>
    </source>
</reference>
<dbReference type="SUPFAM" id="SSF56954">
    <property type="entry name" value="Outer membrane efflux proteins (OEP)"/>
    <property type="match status" value="1"/>
</dbReference>
<dbReference type="GO" id="GO:0015288">
    <property type="term" value="F:porin activity"/>
    <property type="evidence" value="ECO:0007669"/>
    <property type="project" value="TreeGrafter"/>
</dbReference>
<dbReference type="EMBL" id="CP119075">
    <property type="protein sequence ID" value="WED63263.1"/>
    <property type="molecule type" value="Genomic_DNA"/>
</dbReference>
<evidence type="ECO:0000256" key="1">
    <source>
        <dbReference type="ARBA" id="ARBA00004442"/>
    </source>
</evidence>
<dbReference type="GO" id="GO:1990281">
    <property type="term" value="C:efflux pump complex"/>
    <property type="evidence" value="ECO:0007669"/>
    <property type="project" value="TreeGrafter"/>
</dbReference>
<dbReference type="RefSeq" id="WP_330928615.1">
    <property type="nucleotide sequence ID" value="NZ_CP119075.1"/>
</dbReference>
<keyword evidence="3" id="KW-0813">Transport</keyword>
<proteinExistence type="inferred from homology"/>
<dbReference type="PANTHER" id="PTHR30026">
    <property type="entry name" value="OUTER MEMBRANE PROTEIN TOLC"/>
    <property type="match status" value="1"/>
</dbReference>
<sequence>MSTLTLEQCIASALEHNHRRPASQFAVAMAEARHQQAMSGYWPHATLKAGYERLDEAPNFIFPASQMYVPPQSVQVPAGTALINVPAGVLAPVAVQLPVSTPAQTVNTDGLLFPIPEQDIKLLDPEVIAASVDVTWLVYDGGMRRGFREQAQGYKDMMTQEARRTDMEIIDSVKRLYFGAVLARRLNAIGGETLERMEATLTLTETMYKEGSGTVKKTDYLDNKIMVESLRAMLAQLEKNEAMAQAALAFTMGRPWQHSVVPADEDLPWLPISPDLNNLVSAAYQFSPDWGKLEAGLRAAEGAERTARSGHQPKVAITGKLHRWWNDSNSGAATSANKSGYSFGIGFEVPLFDGFMTRAKVSEARARLNQVREQEFLLREGIGLRVRDIVLGMSAAEKSRQSTHEAMTAANENRDLNTRAYQAELVETENVIRSQLIEALMTAQHYKALYDHIALQSQLQLVVGTEIRGRLVRE</sequence>
<dbReference type="InterPro" id="IPR051906">
    <property type="entry name" value="TolC-like"/>
</dbReference>
<evidence type="ECO:0000256" key="3">
    <source>
        <dbReference type="ARBA" id="ARBA00022448"/>
    </source>
</evidence>
<evidence type="ECO:0000313" key="9">
    <source>
        <dbReference type="Proteomes" id="UP001218638"/>
    </source>
</evidence>
<dbReference type="GO" id="GO:0009279">
    <property type="term" value="C:cell outer membrane"/>
    <property type="evidence" value="ECO:0007669"/>
    <property type="project" value="UniProtKB-SubCell"/>
</dbReference>
<gene>
    <name evidence="8" type="ORF">PXH66_13075</name>
</gene>
<keyword evidence="5" id="KW-0812">Transmembrane</keyword>
<evidence type="ECO:0000256" key="4">
    <source>
        <dbReference type="ARBA" id="ARBA00022452"/>
    </source>
</evidence>
<organism evidence="8 9">
    <name type="scientific">Synoicihabitans lomoniglobus</name>
    <dbReference type="NCBI Taxonomy" id="2909285"/>
    <lineage>
        <taxon>Bacteria</taxon>
        <taxon>Pseudomonadati</taxon>
        <taxon>Verrucomicrobiota</taxon>
        <taxon>Opitutia</taxon>
        <taxon>Opitutales</taxon>
        <taxon>Opitutaceae</taxon>
        <taxon>Synoicihabitans</taxon>
    </lineage>
</organism>
<dbReference type="Proteomes" id="UP001218638">
    <property type="component" value="Chromosome"/>
</dbReference>